<evidence type="ECO:0000313" key="1">
    <source>
        <dbReference type="EMBL" id="KAK4830451.1"/>
    </source>
</evidence>
<dbReference type="AlphaFoldDB" id="A0AAN7Q1A7"/>
<sequence length="277" mass="31925">MERLSYEDRLIKWGLFSLEKRRLQGDLIAAFQHLNRAYEKDGDKLFSRACCDRTRGWIESIDWKQRMKQAEFKAEAGFVKSRKPISLSKCRQQYLAVVEEEPNLVGEAQHGLPVHAVVQVVLQELLIQHNVIADLAFILQTHDYIQLYCYTRQGWEDGRKKKKHIEEQILPVQPYTLSITCMIPFVDAMSPVTMRAPSRQHTDQPYGCVFLAQGSVKMGRPCQADSTPLTEILAPQQAKRFKIRTKTTFTVVIAHICGHATEDDEDSYAALFVRWLQ</sequence>
<reference evidence="1 2" key="1">
    <citation type="journal article" date="2023" name="J. Hered.">
        <title>Chromosome-level genome of the wood stork (Mycteria americana) provides insight into avian chromosome evolution.</title>
        <authorList>
            <person name="Flamio R. Jr."/>
            <person name="Ramstad K.M."/>
        </authorList>
    </citation>
    <scope>NUCLEOTIDE SEQUENCE [LARGE SCALE GENOMIC DNA]</scope>
    <source>
        <strain evidence="1">JAX WOST 10</strain>
    </source>
</reference>
<keyword evidence="2" id="KW-1185">Reference proteome</keyword>
<comment type="caution">
    <text evidence="1">The sequence shown here is derived from an EMBL/GenBank/DDBJ whole genome shotgun (WGS) entry which is preliminary data.</text>
</comment>
<organism evidence="1 2">
    <name type="scientific">Mycteria americana</name>
    <name type="common">Wood stork</name>
    <dbReference type="NCBI Taxonomy" id="33587"/>
    <lineage>
        <taxon>Eukaryota</taxon>
        <taxon>Metazoa</taxon>
        <taxon>Chordata</taxon>
        <taxon>Craniata</taxon>
        <taxon>Vertebrata</taxon>
        <taxon>Euteleostomi</taxon>
        <taxon>Archelosauria</taxon>
        <taxon>Archosauria</taxon>
        <taxon>Dinosauria</taxon>
        <taxon>Saurischia</taxon>
        <taxon>Theropoda</taxon>
        <taxon>Coelurosauria</taxon>
        <taxon>Aves</taxon>
        <taxon>Neognathae</taxon>
        <taxon>Neoaves</taxon>
        <taxon>Aequornithes</taxon>
        <taxon>Ciconiiformes</taxon>
        <taxon>Ciconiidae</taxon>
        <taxon>Mycteria</taxon>
    </lineage>
</organism>
<gene>
    <name evidence="1" type="ORF">QYF61_011159</name>
</gene>
<dbReference type="Proteomes" id="UP001333110">
    <property type="component" value="Unassembled WGS sequence"/>
</dbReference>
<dbReference type="EMBL" id="JAUNZN010000001">
    <property type="protein sequence ID" value="KAK4830451.1"/>
    <property type="molecule type" value="Genomic_DNA"/>
</dbReference>
<protein>
    <submittedName>
        <fullName evidence="1">Uncharacterized protein</fullName>
    </submittedName>
</protein>
<accession>A0AAN7Q1A7</accession>
<proteinExistence type="predicted"/>
<evidence type="ECO:0000313" key="2">
    <source>
        <dbReference type="Proteomes" id="UP001333110"/>
    </source>
</evidence>
<name>A0AAN7Q1A7_MYCAM</name>